<dbReference type="RefSeq" id="WP_054915332.1">
    <property type="nucleotide sequence ID" value="NZ_RJUR01000011.1"/>
</dbReference>
<dbReference type="InterPro" id="IPR013096">
    <property type="entry name" value="Cupin_2"/>
</dbReference>
<keyword evidence="4" id="KW-0804">Transcription</keyword>
<proteinExistence type="predicted"/>
<dbReference type="Pfam" id="PF07883">
    <property type="entry name" value="Cupin_2"/>
    <property type="match status" value="1"/>
</dbReference>
<dbReference type="Gene3D" id="2.60.120.10">
    <property type="entry name" value="Jelly Rolls"/>
    <property type="match status" value="1"/>
</dbReference>
<dbReference type="CDD" id="cd06124">
    <property type="entry name" value="cupin_NimR-like_N"/>
    <property type="match status" value="1"/>
</dbReference>
<dbReference type="Gene3D" id="1.10.10.60">
    <property type="entry name" value="Homeodomain-like"/>
    <property type="match status" value="1"/>
</dbReference>
<evidence type="ECO:0000256" key="1">
    <source>
        <dbReference type="ARBA" id="ARBA00022491"/>
    </source>
</evidence>
<evidence type="ECO:0000256" key="3">
    <source>
        <dbReference type="ARBA" id="ARBA00023125"/>
    </source>
</evidence>
<dbReference type="PANTHER" id="PTHR11019:SF159">
    <property type="entry name" value="TRANSCRIPTIONAL REGULATOR-RELATED"/>
    <property type="match status" value="1"/>
</dbReference>
<evidence type="ECO:0000256" key="2">
    <source>
        <dbReference type="ARBA" id="ARBA00023015"/>
    </source>
</evidence>
<evidence type="ECO:0000313" key="7">
    <source>
        <dbReference type="Proteomes" id="UP000269115"/>
    </source>
</evidence>
<reference evidence="6 7" key="1">
    <citation type="submission" date="2018-11" db="EMBL/GenBank/DDBJ databases">
        <title>Genomic analyses of the natural microbiome of Caenorhabditis elegans.</title>
        <authorList>
            <person name="Samuel B."/>
        </authorList>
    </citation>
    <scope>NUCLEOTIDE SEQUENCE [LARGE SCALE GENOMIC DNA]</scope>
    <source>
        <strain evidence="6 7">BIGb0473</strain>
    </source>
</reference>
<dbReference type="InterPro" id="IPR011051">
    <property type="entry name" value="RmlC_Cupin_sf"/>
</dbReference>
<evidence type="ECO:0000259" key="5">
    <source>
        <dbReference type="PROSITE" id="PS01124"/>
    </source>
</evidence>
<evidence type="ECO:0000256" key="4">
    <source>
        <dbReference type="ARBA" id="ARBA00023163"/>
    </source>
</evidence>
<dbReference type="SMART" id="SM00342">
    <property type="entry name" value="HTH_ARAC"/>
    <property type="match status" value="1"/>
</dbReference>
<name>A0A9X8EP76_PSEPU</name>
<organism evidence="6 7">
    <name type="scientific">Pseudomonas putida</name>
    <name type="common">Arthrobacter siderocapsulatus</name>
    <dbReference type="NCBI Taxonomy" id="303"/>
    <lineage>
        <taxon>Bacteria</taxon>
        <taxon>Pseudomonadati</taxon>
        <taxon>Pseudomonadota</taxon>
        <taxon>Gammaproteobacteria</taxon>
        <taxon>Pseudomonadales</taxon>
        <taxon>Pseudomonadaceae</taxon>
        <taxon>Pseudomonas</taxon>
    </lineage>
</organism>
<dbReference type="SUPFAM" id="SSF46689">
    <property type="entry name" value="Homeodomain-like"/>
    <property type="match status" value="1"/>
</dbReference>
<dbReference type="InterPro" id="IPR014710">
    <property type="entry name" value="RmlC-like_jellyroll"/>
</dbReference>
<keyword evidence="1" id="KW-0678">Repressor</keyword>
<evidence type="ECO:0000313" key="6">
    <source>
        <dbReference type="EMBL" id="ROQ53429.1"/>
    </source>
</evidence>
<accession>A0A9X8EP76</accession>
<comment type="caution">
    <text evidence="6">The sequence shown here is derived from an EMBL/GenBank/DDBJ whole genome shotgun (WGS) entry which is preliminary data.</text>
</comment>
<dbReference type="InterPro" id="IPR009057">
    <property type="entry name" value="Homeodomain-like_sf"/>
</dbReference>
<protein>
    <submittedName>
        <fullName evidence="6">AraC family transcriptional regulator</fullName>
    </submittedName>
</protein>
<sequence>MLNVPLASVDAVARPVLAIGTDYPPDTLLPTHVHRRAQFLYGMSGLMEVQTQDGSWVIPPGSGVWIPAGKPHQVLMRGVSTRSLYIEPAQPVRDTSQCQALVVSPLLHHLLLATAHVPALYETHGRDGHLIQLVLHELRSAPSLALFAPLPNDPRLAELCRNFLRQPRIDTSAESWASALHCSARTFSRLFRQQTGLSFGTWRQQACLMAAVTRLAAGASVTRVALELGYDSPSAFSSMFHRQLGAPPSVYLATLDQCGPGHAVV</sequence>
<dbReference type="GO" id="GO:0003700">
    <property type="term" value="F:DNA-binding transcription factor activity"/>
    <property type="evidence" value="ECO:0007669"/>
    <property type="project" value="InterPro"/>
</dbReference>
<dbReference type="PANTHER" id="PTHR11019">
    <property type="entry name" value="HTH-TYPE TRANSCRIPTIONAL REGULATOR NIMR"/>
    <property type="match status" value="1"/>
</dbReference>
<feature type="domain" description="HTH araC/xylS-type" evidence="5">
    <location>
        <begin position="154"/>
        <end position="254"/>
    </location>
</feature>
<dbReference type="InterPro" id="IPR018060">
    <property type="entry name" value="HTH_AraC"/>
</dbReference>
<keyword evidence="2" id="KW-0805">Transcription regulation</keyword>
<dbReference type="Proteomes" id="UP000269115">
    <property type="component" value="Unassembled WGS sequence"/>
</dbReference>
<keyword evidence="3" id="KW-0238">DNA-binding</keyword>
<dbReference type="Pfam" id="PF12833">
    <property type="entry name" value="HTH_18"/>
    <property type="match status" value="1"/>
</dbReference>
<dbReference type="FunFam" id="1.10.10.60:FF:000132">
    <property type="entry name" value="AraC family transcriptional regulator"/>
    <property type="match status" value="1"/>
</dbReference>
<dbReference type="EMBL" id="RJUR01000011">
    <property type="protein sequence ID" value="ROQ53429.1"/>
    <property type="molecule type" value="Genomic_DNA"/>
</dbReference>
<gene>
    <name evidence="6" type="ORF">EDF85_1187</name>
</gene>
<dbReference type="AlphaFoldDB" id="A0A9X8EP76"/>
<dbReference type="PROSITE" id="PS01124">
    <property type="entry name" value="HTH_ARAC_FAMILY_2"/>
    <property type="match status" value="1"/>
</dbReference>
<dbReference type="GO" id="GO:0043565">
    <property type="term" value="F:sequence-specific DNA binding"/>
    <property type="evidence" value="ECO:0007669"/>
    <property type="project" value="InterPro"/>
</dbReference>
<dbReference type="SUPFAM" id="SSF51182">
    <property type="entry name" value="RmlC-like cupins"/>
    <property type="match status" value="1"/>
</dbReference>